<dbReference type="Gene3D" id="3.40.50.2000">
    <property type="entry name" value="Glycogen Phosphorylase B"/>
    <property type="match status" value="2"/>
</dbReference>
<dbReference type="AlphaFoldDB" id="A0A835DEL2"/>
<dbReference type="CDD" id="cd03784">
    <property type="entry name" value="GT1_Gtf-like"/>
    <property type="match status" value="1"/>
</dbReference>
<dbReference type="EMBL" id="JABCRI010000011">
    <property type="protein sequence ID" value="KAF8397414.1"/>
    <property type="molecule type" value="Genomic_DNA"/>
</dbReference>
<comment type="similarity">
    <text evidence="1">Belongs to the UDP-glycosyltransferase family.</text>
</comment>
<accession>A0A835DEL2</accession>
<dbReference type="PANTHER" id="PTHR11926">
    <property type="entry name" value="GLUCOSYL/GLUCURONOSYL TRANSFERASES"/>
    <property type="match status" value="1"/>
</dbReference>
<dbReference type="GO" id="GO:0080044">
    <property type="term" value="F:quercetin 7-O-glucosyltransferase activity"/>
    <property type="evidence" value="ECO:0007669"/>
    <property type="project" value="TreeGrafter"/>
</dbReference>
<dbReference type="OMA" id="WAPQEEL"/>
<evidence type="ECO:0000313" key="4">
    <source>
        <dbReference type="Proteomes" id="UP000655225"/>
    </source>
</evidence>
<keyword evidence="4" id="KW-1185">Reference proteome</keyword>
<evidence type="ECO:0000313" key="3">
    <source>
        <dbReference type="EMBL" id="KAF8397414.1"/>
    </source>
</evidence>
<evidence type="ECO:0000256" key="1">
    <source>
        <dbReference type="ARBA" id="ARBA00009995"/>
    </source>
</evidence>
<proteinExistence type="inferred from homology"/>
<keyword evidence="2" id="KW-0808">Transferase</keyword>
<dbReference type="FunFam" id="3.40.50.2000:FF:000120">
    <property type="entry name" value="UDP-glycosyltransferase 76C1"/>
    <property type="match status" value="1"/>
</dbReference>
<dbReference type="SUPFAM" id="SSF53756">
    <property type="entry name" value="UDP-Glycosyltransferase/glycogen phosphorylase"/>
    <property type="match status" value="1"/>
</dbReference>
<name>A0A835DEL2_TETSI</name>
<sequence>MENLREPQIQQKRSRRLILFPVPLQGHINPMLQLAEILYSRGFSITIIHTHFNSPTSSNYPYFTFEPISDGLSTTQASTSDIVALLTILNVNCVTPFRECLTRLLSENQEEPIACLICDGIFHFTQAVADSLKLPRIILRATSVASFLALHSFPLLLQKGYLPKQDSQLEEPVPELPPLKVKDIPVMATHDPKIMYQLVASISKEMKASSGIIWNSFEDLEQFALTAVRQEFPIPIFPIGPFHKYSPASSSSLLIQDPSCISWLDKQAPRSVIYVSFGSLAAMNETEFVETAWGLANSKRPFLWVVRPGSIYGSDWIEQLPHLFLENVSEKGHIVKWAPQKEVLAHPAVGGFWTHNGWNSTVESICEEVPMLCRPCFADQMVNARYVSHVWRIGMQLENGLERGEIERSIRRLMVEKDGEEMRERVIKLKEKVDLSLRKDGSSCKSLEGLVSFILSF</sequence>
<dbReference type="InterPro" id="IPR002213">
    <property type="entry name" value="UDP_glucos_trans"/>
</dbReference>
<gene>
    <name evidence="3" type="ORF">HHK36_016330</name>
</gene>
<dbReference type="GO" id="GO:0080043">
    <property type="term" value="F:quercetin 3-O-glucosyltransferase activity"/>
    <property type="evidence" value="ECO:0007669"/>
    <property type="project" value="TreeGrafter"/>
</dbReference>
<dbReference type="FunFam" id="3.40.50.2000:FF:000040">
    <property type="entry name" value="UDP-glycosyltransferase 76C1"/>
    <property type="match status" value="1"/>
</dbReference>
<dbReference type="Proteomes" id="UP000655225">
    <property type="component" value="Unassembled WGS sequence"/>
</dbReference>
<reference evidence="3 4" key="1">
    <citation type="submission" date="2020-04" db="EMBL/GenBank/DDBJ databases">
        <title>Plant Genome Project.</title>
        <authorList>
            <person name="Zhang R.-G."/>
        </authorList>
    </citation>
    <scope>NUCLEOTIDE SEQUENCE [LARGE SCALE GENOMIC DNA]</scope>
    <source>
        <strain evidence="3">YNK0</strain>
        <tissue evidence="3">Leaf</tissue>
    </source>
</reference>
<dbReference type="PANTHER" id="PTHR11926:SF1464">
    <property type="entry name" value="UDP-GLYCOSYLTRANSFERASE 76B1-LIKE"/>
    <property type="match status" value="1"/>
</dbReference>
<dbReference type="Pfam" id="PF00201">
    <property type="entry name" value="UDPGT"/>
    <property type="match status" value="1"/>
</dbReference>
<dbReference type="OrthoDB" id="5835829at2759"/>
<comment type="caution">
    <text evidence="3">The sequence shown here is derived from an EMBL/GenBank/DDBJ whole genome shotgun (WGS) entry which is preliminary data.</text>
</comment>
<protein>
    <submittedName>
        <fullName evidence="3">Uncharacterized protein</fullName>
    </submittedName>
</protein>
<evidence type="ECO:0000256" key="2">
    <source>
        <dbReference type="ARBA" id="ARBA00022679"/>
    </source>
</evidence>
<organism evidence="3 4">
    <name type="scientific">Tetracentron sinense</name>
    <name type="common">Spur-leaf</name>
    <dbReference type="NCBI Taxonomy" id="13715"/>
    <lineage>
        <taxon>Eukaryota</taxon>
        <taxon>Viridiplantae</taxon>
        <taxon>Streptophyta</taxon>
        <taxon>Embryophyta</taxon>
        <taxon>Tracheophyta</taxon>
        <taxon>Spermatophyta</taxon>
        <taxon>Magnoliopsida</taxon>
        <taxon>Trochodendrales</taxon>
        <taxon>Trochodendraceae</taxon>
        <taxon>Tetracentron</taxon>
    </lineage>
</organism>